<dbReference type="PROSITE" id="PS50056">
    <property type="entry name" value="TYR_PHOSPHATASE_2"/>
    <property type="match status" value="1"/>
</dbReference>
<evidence type="ECO:0000313" key="3">
    <source>
        <dbReference type="Proteomes" id="UP001165685"/>
    </source>
</evidence>
<dbReference type="Pfam" id="PF13350">
    <property type="entry name" value="Y_phosphatase3"/>
    <property type="match status" value="1"/>
</dbReference>
<dbReference type="RefSeq" id="WP_270679300.1">
    <property type="nucleotide sequence ID" value="NZ_JAQFWP010000039.1"/>
</dbReference>
<proteinExistence type="predicted"/>
<dbReference type="InterPro" id="IPR029021">
    <property type="entry name" value="Prot-tyrosine_phosphatase-like"/>
</dbReference>
<organism evidence="2 3">
    <name type="scientific">Nocardiopsis suaedae</name>
    <dbReference type="NCBI Taxonomy" id="3018444"/>
    <lineage>
        <taxon>Bacteria</taxon>
        <taxon>Bacillati</taxon>
        <taxon>Actinomycetota</taxon>
        <taxon>Actinomycetes</taxon>
        <taxon>Streptosporangiales</taxon>
        <taxon>Nocardiopsidaceae</taxon>
        <taxon>Nocardiopsis</taxon>
    </lineage>
</organism>
<dbReference type="SUPFAM" id="SSF52799">
    <property type="entry name" value="(Phosphotyrosine protein) phosphatases II"/>
    <property type="match status" value="1"/>
</dbReference>
<reference evidence="2" key="1">
    <citation type="submission" date="2023-01" db="EMBL/GenBank/DDBJ databases">
        <title>Draft genome sequence of Nocardiopsis sp. LSu2-4 isolated from halophytes.</title>
        <authorList>
            <person name="Duangmal K."/>
            <person name="Chantavorakit T."/>
        </authorList>
    </citation>
    <scope>NUCLEOTIDE SEQUENCE</scope>
    <source>
        <strain evidence="2">LSu2-4</strain>
    </source>
</reference>
<accession>A0ABT4TPR3</accession>
<sequence length="242" mass="26467">MSESRKVTWDGFFNSRDLGGLPTRDGRTVRRGAFIRAADPRFVTDEGWQAAYDAGVRTIVDLRDPDEVRRGAGEGRPAGDRMRRSEVPLDDAADVLYWREVARRRQHGTPLYYRSFLERKKERCAAVFTALAQAGPGGVLFHCAVGRDRTGLVALLLLALAGVEDEAIADDYELSAPELVPLFAAMGQVDQGPMIAAALAGHGLTAREAVHDVLRDLDAHAYLRGAGVREEDVDAVRARLLG</sequence>
<dbReference type="Proteomes" id="UP001165685">
    <property type="component" value="Unassembled WGS sequence"/>
</dbReference>
<comment type="caution">
    <text evidence="2">The sequence shown here is derived from an EMBL/GenBank/DDBJ whole genome shotgun (WGS) entry which is preliminary data.</text>
</comment>
<gene>
    <name evidence="2" type="ORF">O4U47_19300</name>
</gene>
<dbReference type="InterPro" id="IPR016130">
    <property type="entry name" value="Tyr_Pase_AS"/>
</dbReference>
<dbReference type="EMBL" id="JAQFWP010000039">
    <property type="protein sequence ID" value="MDA2806664.1"/>
    <property type="molecule type" value="Genomic_DNA"/>
</dbReference>
<dbReference type="InterPro" id="IPR000387">
    <property type="entry name" value="Tyr_Pase_dom"/>
</dbReference>
<dbReference type="InterPro" id="IPR026893">
    <property type="entry name" value="Tyr/Ser_Pase_IphP-type"/>
</dbReference>
<evidence type="ECO:0000259" key="1">
    <source>
        <dbReference type="PROSITE" id="PS50056"/>
    </source>
</evidence>
<dbReference type="Gene3D" id="3.90.190.10">
    <property type="entry name" value="Protein tyrosine phosphatase superfamily"/>
    <property type="match status" value="1"/>
</dbReference>
<protein>
    <submittedName>
        <fullName evidence="2">Tyrosine-protein phosphatase</fullName>
    </submittedName>
</protein>
<dbReference type="PROSITE" id="PS00383">
    <property type="entry name" value="TYR_PHOSPHATASE_1"/>
    <property type="match status" value="1"/>
</dbReference>
<name>A0ABT4TPR3_9ACTN</name>
<feature type="domain" description="Tyrosine specific protein phosphatases" evidence="1">
    <location>
        <begin position="114"/>
        <end position="158"/>
    </location>
</feature>
<keyword evidence="3" id="KW-1185">Reference proteome</keyword>
<evidence type="ECO:0000313" key="2">
    <source>
        <dbReference type="EMBL" id="MDA2806664.1"/>
    </source>
</evidence>